<dbReference type="GO" id="GO:0140663">
    <property type="term" value="F:ATP-dependent FeS chaperone activity"/>
    <property type="evidence" value="ECO:0007669"/>
    <property type="project" value="InterPro"/>
</dbReference>
<dbReference type="AlphaFoldDB" id="A0A7C0WTJ8"/>
<name>A0A7C0WTJ8_9BACT</name>
<evidence type="ECO:0000256" key="4">
    <source>
        <dbReference type="ARBA" id="ARBA00023004"/>
    </source>
</evidence>
<dbReference type="InterPro" id="IPR027417">
    <property type="entry name" value="P-loop_NTPase"/>
</dbReference>
<keyword evidence="1 6" id="KW-0479">Metal-binding</keyword>
<dbReference type="CDD" id="cd02037">
    <property type="entry name" value="Mrp_NBP35"/>
    <property type="match status" value="1"/>
</dbReference>
<evidence type="ECO:0000256" key="3">
    <source>
        <dbReference type="ARBA" id="ARBA00022840"/>
    </source>
</evidence>
<dbReference type="PROSITE" id="PS01215">
    <property type="entry name" value="MRP"/>
    <property type="match status" value="1"/>
</dbReference>
<evidence type="ECO:0000256" key="1">
    <source>
        <dbReference type="ARBA" id="ARBA00022723"/>
    </source>
</evidence>
<keyword evidence="4 6" id="KW-0408">Iron</keyword>
<dbReference type="GO" id="GO:0016226">
    <property type="term" value="P:iron-sulfur cluster assembly"/>
    <property type="evidence" value="ECO:0007669"/>
    <property type="project" value="InterPro"/>
</dbReference>
<dbReference type="GO" id="GO:0005829">
    <property type="term" value="C:cytosol"/>
    <property type="evidence" value="ECO:0007669"/>
    <property type="project" value="TreeGrafter"/>
</dbReference>
<dbReference type="GO" id="GO:0005524">
    <property type="term" value="F:ATP binding"/>
    <property type="evidence" value="ECO:0007669"/>
    <property type="project" value="UniProtKB-UniRule"/>
</dbReference>
<comment type="similarity">
    <text evidence="6">Belongs to the Mrp/NBP35 ATP-binding proteins family.</text>
</comment>
<gene>
    <name evidence="7" type="ORF">ENG14_00020</name>
</gene>
<dbReference type="Proteomes" id="UP000886355">
    <property type="component" value="Unassembled WGS sequence"/>
</dbReference>
<proteinExistence type="inferred from homology"/>
<dbReference type="InterPro" id="IPR033756">
    <property type="entry name" value="YlxH/NBP35"/>
</dbReference>
<dbReference type="SUPFAM" id="SSF52540">
    <property type="entry name" value="P-loop containing nucleoside triphosphate hydrolases"/>
    <property type="match status" value="1"/>
</dbReference>
<evidence type="ECO:0000256" key="5">
    <source>
        <dbReference type="ARBA" id="ARBA00023014"/>
    </source>
</evidence>
<evidence type="ECO:0000256" key="6">
    <source>
        <dbReference type="HAMAP-Rule" id="MF_02040"/>
    </source>
</evidence>
<keyword evidence="3 6" id="KW-0067">ATP-binding</keyword>
<feature type="binding site" evidence="6">
    <location>
        <begin position="42"/>
        <end position="49"/>
    </location>
    <ligand>
        <name>ATP</name>
        <dbReference type="ChEBI" id="CHEBI:30616"/>
    </ligand>
</feature>
<sequence length="296" mass="32554">MFKNRLLCEKRREGESEEEFRERQRLARRLCGIKRRIAVLSGKGGVGKSTVAANVAVALAAKGYSTGLLDVDIHGPSIPTLLGLENQPIYGEKEGLIPVDFEGLKVVSAGFLLRSQDEAIVWRGPMKANIIRQFVSEVLWDELDYLVVDCPPGTGDEPLSVCHTLECVDGALIVTTPQKVAAVDVMKCVNFCKTLKIPVIGVIENMSGFLCPKCNTVTYIFRSGGGRELCKQMKVPFLGVIPIDPDIAYACDVGKPFVRDFPESPATRKILEIVETIEKKLPTQKESDEQTKEACL</sequence>
<comment type="subunit">
    <text evidence="6">Homodimer.</text>
</comment>
<dbReference type="PANTHER" id="PTHR23264">
    <property type="entry name" value="NUCLEOTIDE-BINDING PROTEIN NBP35 YEAST -RELATED"/>
    <property type="match status" value="1"/>
</dbReference>
<comment type="caution">
    <text evidence="7">The sequence shown here is derived from an EMBL/GenBank/DDBJ whole genome shotgun (WGS) entry which is preliminary data.</text>
</comment>
<dbReference type="GO" id="GO:0051536">
    <property type="term" value="F:iron-sulfur cluster binding"/>
    <property type="evidence" value="ECO:0007669"/>
    <property type="project" value="UniProtKB-UniRule"/>
</dbReference>
<dbReference type="PANTHER" id="PTHR23264:SF19">
    <property type="entry name" value="CYTOSOLIC FE-S CLUSTER ASSEMBLY FACTOR NUBP2"/>
    <property type="match status" value="1"/>
</dbReference>
<reference evidence="7" key="1">
    <citation type="journal article" date="2020" name="mSystems">
        <title>Genome- and Community-Level Interaction Insights into Carbon Utilization and Element Cycling Functions of Hydrothermarchaeota in Hydrothermal Sediment.</title>
        <authorList>
            <person name="Zhou Z."/>
            <person name="Liu Y."/>
            <person name="Xu W."/>
            <person name="Pan J."/>
            <person name="Luo Z.H."/>
            <person name="Li M."/>
        </authorList>
    </citation>
    <scope>NUCLEOTIDE SEQUENCE [LARGE SCALE GENOMIC DNA]</scope>
    <source>
        <strain evidence="7">HyVt-19</strain>
    </source>
</reference>
<comment type="function">
    <text evidence="6">Binds and transfers iron-sulfur (Fe-S) clusters to target apoproteins. Can hydrolyze ATP.</text>
</comment>
<dbReference type="Pfam" id="PF10609">
    <property type="entry name" value="ParA"/>
    <property type="match status" value="1"/>
</dbReference>
<organism evidence="7">
    <name type="scientific">Thermodesulforhabdus norvegica</name>
    <dbReference type="NCBI Taxonomy" id="39841"/>
    <lineage>
        <taxon>Bacteria</taxon>
        <taxon>Pseudomonadati</taxon>
        <taxon>Thermodesulfobacteriota</taxon>
        <taxon>Syntrophobacteria</taxon>
        <taxon>Syntrophobacterales</taxon>
        <taxon>Thermodesulforhabdaceae</taxon>
        <taxon>Thermodesulforhabdus</taxon>
    </lineage>
</organism>
<keyword evidence="5 6" id="KW-0411">Iron-sulfur</keyword>
<keyword evidence="2 6" id="KW-0547">Nucleotide-binding</keyword>
<evidence type="ECO:0000313" key="7">
    <source>
        <dbReference type="EMBL" id="HDL89272.1"/>
    </source>
</evidence>
<protein>
    <recommendedName>
        <fullName evidence="6">Iron-sulfur cluster carrier protein</fullName>
    </recommendedName>
</protein>
<dbReference type="HAMAP" id="MF_02040">
    <property type="entry name" value="Mrp_NBP35"/>
    <property type="match status" value="1"/>
</dbReference>
<accession>A0A7C0WTJ8</accession>
<evidence type="ECO:0000256" key="2">
    <source>
        <dbReference type="ARBA" id="ARBA00022741"/>
    </source>
</evidence>
<keyword evidence="6" id="KW-0378">Hydrolase</keyword>
<dbReference type="GO" id="GO:0046872">
    <property type="term" value="F:metal ion binding"/>
    <property type="evidence" value="ECO:0007669"/>
    <property type="project" value="UniProtKB-KW"/>
</dbReference>
<dbReference type="GO" id="GO:0016887">
    <property type="term" value="F:ATP hydrolysis activity"/>
    <property type="evidence" value="ECO:0007669"/>
    <property type="project" value="UniProtKB-UniRule"/>
</dbReference>
<dbReference type="EMBL" id="DQZW01000001">
    <property type="protein sequence ID" value="HDL89272.1"/>
    <property type="molecule type" value="Genomic_DNA"/>
</dbReference>
<dbReference type="InterPro" id="IPR019591">
    <property type="entry name" value="Mrp/NBP35_ATP-bd"/>
</dbReference>
<dbReference type="InterPro" id="IPR000808">
    <property type="entry name" value="Mrp-like_CS"/>
</dbReference>
<dbReference type="FunFam" id="3.40.50.300:FF:001119">
    <property type="entry name" value="Iron-sulfur cluster carrier protein"/>
    <property type="match status" value="1"/>
</dbReference>
<dbReference type="Gene3D" id="3.40.50.300">
    <property type="entry name" value="P-loop containing nucleotide triphosphate hydrolases"/>
    <property type="match status" value="1"/>
</dbReference>